<protein>
    <recommendedName>
        <fullName evidence="1">Nudix hydrolase domain-containing protein</fullName>
    </recommendedName>
</protein>
<dbReference type="AlphaFoldDB" id="A0A1F8H070"/>
<dbReference type="InterPro" id="IPR000086">
    <property type="entry name" value="NUDIX_hydrolase_dom"/>
</dbReference>
<accession>A0A1F8H070</accession>
<reference evidence="2 3" key="1">
    <citation type="journal article" date="2016" name="Nat. Commun.">
        <title>Thousands of microbial genomes shed light on interconnected biogeochemical processes in an aquifer system.</title>
        <authorList>
            <person name="Anantharaman K."/>
            <person name="Brown C.T."/>
            <person name="Hug L.A."/>
            <person name="Sharon I."/>
            <person name="Castelle C.J."/>
            <person name="Probst A.J."/>
            <person name="Thomas B.C."/>
            <person name="Singh A."/>
            <person name="Wilkins M.J."/>
            <person name="Karaoz U."/>
            <person name="Brodie E.L."/>
            <person name="Williams K.H."/>
            <person name="Hubbard S.S."/>
            <person name="Banfield J.F."/>
        </authorList>
    </citation>
    <scope>NUCLEOTIDE SEQUENCE [LARGE SCALE GENOMIC DNA]</scope>
</reference>
<organism evidence="2 3">
    <name type="scientific">Candidatus Yanofskybacteria bacterium RIFCSPLOWO2_02_FULL_44_18</name>
    <dbReference type="NCBI Taxonomy" id="1802705"/>
    <lineage>
        <taxon>Bacteria</taxon>
        <taxon>Candidatus Yanofskyibacteriota</taxon>
    </lineage>
</organism>
<dbReference type="PANTHER" id="PTHR43736">
    <property type="entry name" value="ADP-RIBOSE PYROPHOSPHATASE"/>
    <property type="match status" value="1"/>
</dbReference>
<dbReference type="Pfam" id="PF00293">
    <property type="entry name" value="NUDIX"/>
    <property type="match status" value="1"/>
</dbReference>
<dbReference type="InterPro" id="IPR015797">
    <property type="entry name" value="NUDIX_hydrolase-like_dom_sf"/>
</dbReference>
<proteinExistence type="predicted"/>
<dbReference type="SUPFAM" id="SSF55811">
    <property type="entry name" value="Nudix"/>
    <property type="match status" value="1"/>
</dbReference>
<dbReference type="EMBL" id="MGKT01000006">
    <property type="protein sequence ID" value="OGN31047.1"/>
    <property type="molecule type" value="Genomic_DNA"/>
</dbReference>
<name>A0A1F8H070_9BACT</name>
<comment type="caution">
    <text evidence="2">The sequence shown here is derived from an EMBL/GenBank/DDBJ whole genome shotgun (WGS) entry which is preliminary data.</text>
</comment>
<evidence type="ECO:0000259" key="1">
    <source>
        <dbReference type="Pfam" id="PF00293"/>
    </source>
</evidence>
<dbReference type="Proteomes" id="UP000177111">
    <property type="component" value="Unassembled WGS sequence"/>
</dbReference>
<dbReference type="Gene3D" id="3.90.79.10">
    <property type="entry name" value="Nucleoside Triphosphate Pyrophosphohydrolase"/>
    <property type="match status" value="1"/>
</dbReference>
<evidence type="ECO:0000313" key="2">
    <source>
        <dbReference type="EMBL" id="OGN31047.1"/>
    </source>
</evidence>
<gene>
    <name evidence="2" type="ORF">A3I96_01990</name>
</gene>
<sequence length="152" mass="17718">MLVKKIKYPFTPKEYKKIYSKVPRLCVELVIQDKKGILFSLRKAKSWNGMWHLPGGTLYHGETLSKCIDRVARDELGIKLNKKKFLGYIEYLQDEKNRRSFGTSVGLLFLCMIKSGKIRGSDQAEQIDFFKRLPINIIPAHRTFLKKVLKIK</sequence>
<feature type="domain" description="Nudix hydrolase" evidence="1">
    <location>
        <begin position="26"/>
        <end position="136"/>
    </location>
</feature>
<evidence type="ECO:0000313" key="3">
    <source>
        <dbReference type="Proteomes" id="UP000177111"/>
    </source>
</evidence>
<dbReference type="PANTHER" id="PTHR43736:SF1">
    <property type="entry name" value="DIHYDRONEOPTERIN TRIPHOSPHATE DIPHOSPHATASE"/>
    <property type="match status" value="1"/>
</dbReference>